<comment type="caution">
    <text evidence="2">The sequence shown here is derived from an EMBL/GenBank/DDBJ whole genome shotgun (WGS) entry which is preliminary data.</text>
</comment>
<reference evidence="2 3" key="1">
    <citation type="submission" date="2022-07" db="EMBL/GenBank/DDBJ databases">
        <title>Genomic and pangenome structural analysis of the polyextremophile Exiguobacterium.</title>
        <authorList>
            <person name="Shen L."/>
        </authorList>
    </citation>
    <scope>NUCLEOTIDE SEQUENCE [LARGE SCALE GENOMIC DNA]</scope>
    <source>
        <strain evidence="2 3">12_1</strain>
    </source>
</reference>
<sequence length="333" mass="37774">MTPSFPAPVRFPERYERGLQQLRQMEFRVIEGACAQTTEGYRSASIQARADEINAMIRDPEIKAIISTIVGKHEHLDTGGATFSFESLLLEVLGDVTFPIMTNVDIGHTFPSHVFPIGVDVELDATNGYHHTVREWGDTMIEFLTVVDERRKKIGLKQRADVHRDGDWHETFHCWIIEGDQLFLQLRSATKQDFPNRFDITAAGHLAAGETVRDGVREIHEELGIELTLDQLTALGVYEDVIETESFLDREFAHTYVYAYAGEPFTLESDEVADIVTVHRERFFALVAGEVASLDASSLVNEARYTLTKQQLVPHPDRYFQQVRIGIDGERHD</sequence>
<dbReference type="RefSeq" id="WP_081852678.1">
    <property type="nucleotide sequence ID" value="NZ_JANIEK010000023.1"/>
</dbReference>
<accession>A0ABT2KWP3</accession>
<name>A0ABT2KWP3_9BACL</name>
<dbReference type="Proteomes" id="UP001206821">
    <property type="component" value="Unassembled WGS sequence"/>
</dbReference>
<evidence type="ECO:0000259" key="1">
    <source>
        <dbReference type="PROSITE" id="PS51462"/>
    </source>
</evidence>
<feature type="domain" description="Nudix hydrolase" evidence="1">
    <location>
        <begin position="167"/>
        <end position="304"/>
    </location>
</feature>
<dbReference type="PANTHER" id="PTHR10885:SF0">
    <property type="entry name" value="ISOPENTENYL-DIPHOSPHATE DELTA-ISOMERASE"/>
    <property type="match status" value="1"/>
</dbReference>
<dbReference type="InterPro" id="IPR027478">
    <property type="entry name" value="LdcA_N"/>
</dbReference>
<dbReference type="InterPro" id="IPR029062">
    <property type="entry name" value="Class_I_gatase-like"/>
</dbReference>
<dbReference type="Pfam" id="PF02016">
    <property type="entry name" value="Peptidase_S66"/>
    <property type="match status" value="1"/>
</dbReference>
<evidence type="ECO:0000313" key="2">
    <source>
        <dbReference type="EMBL" id="MCT4795337.1"/>
    </source>
</evidence>
<dbReference type="EMBL" id="JANIEK010000023">
    <property type="protein sequence ID" value="MCT4795337.1"/>
    <property type="molecule type" value="Genomic_DNA"/>
</dbReference>
<dbReference type="PANTHER" id="PTHR10885">
    <property type="entry name" value="ISOPENTENYL-DIPHOSPHATE DELTA-ISOMERASE"/>
    <property type="match status" value="1"/>
</dbReference>
<dbReference type="Pfam" id="PF00293">
    <property type="entry name" value="NUDIX"/>
    <property type="match status" value="1"/>
</dbReference>
<dbReference type="InterPro" id="IPR000086">
    <property type="entry name" value="NUDIX_hydrolase_dom"/>
</dbReference>
<gene>
    <name evidence="2" type="ORF">NQG31_07245</name>
</gene>
<dbReference type="Gene3D" id="3.40.50.10740">
    <property type="entry name" value="Class I glutamine amidotransferase-like"/>
    <property type="match status" value="1"/>
</dbReference>
<evidence type="ECO:0000313" key="3">
    <source>
        <dbReference type="Proteomes" id="UP001206821"/>
    </source>
</evidence>
<dbReference type="SUPFAM" id="SSF55811">
    <property type="entry name" value="Nudix"/>
    <property type="match status" value="1"/>
</dbReference>
<dbReference type="CDD" id="cd04692">
    <property type="entry name" value="NUDIX_Hydrolase"/>
    <property type="match status" value="1"/>
</dbReference>
<protein>
    <submittedName>
        <fullName evidence="2">LD-carboxypeptidase</fullName>
    </submittedName>
</protein>
<dbReference type="SUPFAM" id="SSF141986">
    <property type="entry name" value="LD-carboxypeptidase A C-terminal domain-like"/>
    <property type="match status" value="1"/>
</dbReference>
<dbReference type="Gene3D" id="3.90.79.10">
    <property type="entry name" value="Nucleoside Triphosphate Pyrophosphohydrolase"/>
    <property type="match status" value="1"/>
</dbReference>
<keyword evidence="3" id="KW-1185">Reference proteome</keyword>
<proteinExistence type="predicted"/>
<dbReference type="InterPro" id="IPR015797">
    <property type="entry name" value="NUDIX_hydrolase-like_dom_sf"/>
</dbReference>
<dbReference type="SUPFAM" id="SSF52317">
    <property type="entry name" value="Class I glutamine amidotransferase-like"/>
    <property type="match status" value="1"/>
</dbReference>
<dbReference type="InterPro" id="IPR040449">
    <property type="entry name" value="Peptidase_S66_N"/>
</dbReference>
<dbReference type="PROSITE" id="PS51462">
    <property type="entry name" value="NUDIX"/>
    <property type="match status" value="1"/>
</dbReference>
<organism evidence="2 3">
    <name type="scientific">Exiguobacterium alkaliphilum</name>
    <dbReference type="NCBI Taxonomy" id="1428684"/>
    <lineage>
        <taxon>Bacteria</taxon>
        <taxon>Bacillati</taxon>
        <taxon>Bacillota</taxon>
        <taxon>Bacilli</taxon>
        <taxon>Bacillales</taxon>
        <taxon>Bacillales Family XII. Incertae Sedis</taxon>
        <taxon>Exiguobacterium</taxon>
    </lineage>
</organism>
<dbReference type="InterPro" id="IPR027461">
    <property type="entry name" value="Carboxypeptidase_A_C_sf"/>
</dbReference>